<sequence>MLAKAVCQATLILNVPASSRASPLPQKSMYGLAAALSAKRPATLINADTYFGRFDLLLACLTL</sequence>
<dbReference type="Proteomes" id="UP001259420">
    <property type="component" value="Unassembled WGS sequence"/>
</dbReference>
<reference evidence="1" key="1">
    <citation type="submission" date="2023-07" db="EMBL/GenBank/DDBJ databases">
        <title>Sorghum-associated microbial communities from plants grown in Nebraska, USA.</title>
        <authorList>
            <person name="Schachtman D."/>
        </authorList>
    </citation>
    <scope>NUCLEOTIDE SEQUENCE</scope>
    <source>
        <strain evidence="1">BE46</strain>
    </source>
</reference>
<dbReference type="EMBL" id="JAVDSD010000020">
    <property type="protein sequence ID" value="MDR6610355.1"/>
    <property type="molecule type" value="Genomic_DNA"/>
</dbReference>
<keyword evidence="2" id="KW-1185">Reference proteome</keyword>
<comment type="caution">
    <text evidence="1">The sequence shown here is derived from an EMBL/GenBank/DDBJ whole genome shotgun (WGS) entry which is preliminary data.</text>
</comment>
<evidence type="ECO:0000313" key="1">
    <source>
        <dbReference type="EMBL" id="MDR6610355.1"/>
    </source>
</evidence>
<proteinExistence type="predicted"/>
<protein>
    <submittedName>
        <fullName evidence="1">Uncharacterized protein</fullName>
    </submittedName>
</protein>
<organism evidence="1 2">
    <name type="scientific">Pseudomonas synxantha</name>
    <dbReference type="NCBI Taxonomy" id="47883"/>
    <lineage>
        <taxon>Bacteria</taxon>
        <taxon>Pseudomonadati</taxon>
        <taxon>Pseudomonadota</taxon>
        <taxon>Gammaproteobacteria</taxon>
        <taxon>Pseudomonadales</taxon>
        <taxon>Pseudomonadaceae</taxon>
        <taxon>Pseudomonas</taxon>
    </lineage>
</organism>
<evidence type="ECO:0000313" key="2">
    <source>
        <dbReference type="Proteomes" id="UP001259420"/>
    </source>
</evidence>
<gene>
    <name evidence="1" type="ORF">J2X87_005465</name>
</gene>
<accession>A0ACC6JVI5</accession>
<name>A0ACC6JVI5_9PSED</name>